<organism evidence="3 4">
    <name type="scientific">Oldenlandia corymbosa var. corymbosa</name>
    <dbReference type="NCBI Taxonomy" id="529605"/>
    <lineage>
        <taxon>Eukaryota</taxon>
        <taxon>Viridiplantae</taxon>
        <taxon>Streptophyta</taxon>
        <taxon>Embryophyta</taxon>
        <taxon>Tracheophyta</taxon>
        <taxon>Spermatophyta</taxon>
        <taxon>Magnoliopsida</taxon>
        <taxon>eudicotyledons</taxon>
        <taxon>Gunneridae</taxon>
        <taxon>Pentapetalae</taxon>
        <taxon>asterids</taxon>
        <taxon>lamiids</taxon>
        <taxon>Gentianales</taxon>
        <taxon>Rubiaceae</taxon>
        <taxon>Rubioideae</taxon>
        <taxon>Spermacoceae</taxon>
        <taxon>Hedyotis-Oldenlandia complex</taxon>
        <taxon>Oldenlandia</taxon>
    </lineage>
</organism>
<keyword evidence="2" id="KW-1133">Transmembrane helix</keyword>
<feature type="region of interest" description="Disordered" evidence="1">
    <location>
        <begin position="700"/>
        <end position="732"/>
    </location>
</feature>
<keyword evidence="4" id="KW-1185">Reference proteome</keyword>
<keyword evidence="2" id="KW-0812">Transmembrane</keyword>
<evidence type="ECO:0000256" key="2">
    <source>
        <dbReference type="SAM" id="Phobius"/>
    </source>
</evidence>
<protein>
    <submittedName>
        <fullName evidence="3">OLC1v1030205C1</fullName>
    </submittedName>
</protein>
<evidence type="ECO:0000313" key="4">
    <source>
        <dbReference type="Proteomes" id="UP001161247"/>
    </source>
</evidence>
<proteinExistence type="predicted"/>
<feature type="region of interest" description="Disordered" evidence="1">
    <location>
        <begin position="154"/>
        <end position="185"/>
    </location>
</feature>
<feature type="compositionally biased region" description="Polar residues" evidence="1">
    <location>
        <begin position="154"/>
        <end position="177"/>
    </location>
</feature>
<sequence>MCRNQQCINIYLNDVNLLIDDMQHNSMTGGTDLGSVEISANMNVRVENVEKSINVNDASHVQNDTEMWNGNEVGYSDNYGGLLLSGSSTQVTVTGGLENPIPVEAIVMHENDSTCDVNIVDAGVNSFLDVSQVNLKAKRKRRITRNIKEEIQSLKMSQRKANGGTSRTIKDCPQTNGETDDENISDWNDSDDDFDDDPFNGCLNKTAFQLHEGGKFEIVKDMLFESVEAYRKVLYEYSIMWGFIIIEYKTDATRVIAYCDVMAEKIVDLVRADRNVKLDNLRDALIKLGAHPSNKKLCRARMLVAEMLDGSHGDSWKLLPKYFEMVKQSNPGMVAKIEYSMAPGKDIPNIMRAFIGFKPLANGNGGVARNCFSGSGSNAPRIGGGESSVGGSSATEQNGATTFATGGSSQANIATQSSQACILTQSIQGSNASDQSTNPSQVVIPTTRRFEKIKRKKTVTNTQRGQMVDIQLLCEADQYGLRKLLNETLKQLGEKTEKVQQKDDDNELLDDQIMQNTMPMRGNKQTQAPALENKNVKYQEVSNSVSVERMFGSARASTLLGGELSGRFVSSFYYTISCSEEFCFKLSSICFPPVKPSSDSSSGFSRSSSRFKIDQNNPIHKIMASTSTVKLTWVVDGTRNPNVASFPTFVAIKLILLGCGGAACAKARKQGVGEAAGLVLLMLLLLAALVEMEDGDNGFGGQMVAGARGGEEEGGEEEESGEEEEGDDGGRW</sequence>
<feature type="region of interest" description="Disordered" evidence="1">
    <location>
        <begin position="382"/>
        <end position="402"/>
    </location>
</feature>
<feature type="transmembrane region" description="Helical" evidence="2">
    <location>
        <begin position="672"/>
        <end position="690"/>
    </location>
</feature>
<keyword evidence="2" id="KW-0472">Membrane</keyword>
<accession>A0AAV1CGB0</accession>
<evidence type="ECO:0000256" key="1">
    <source>
        <dbReference type="SAM" id="MobiDB-lite"/>
    </source>
</evidence>
<dbReference type="EMBL" id="OX459119">
    <property type="protein sequence ID" value="CAI9094460.1"/>
    <property type="molecule type" value="Genomic_DNA"/>
</dbReference>
<reference evidence="3" key="1">
    <citation type="submission" date="2023-03" db="EMBL/GenBank/DDBJ databases">
        <authorList>
            <person name="Julca I."/>
        </authorList>
    </citation>
    <scope>NUCLEOTIDE SEQUENCE</scope>
</reference>
<feature type="compositionally biased region" description="Acidic residues" evidence="1">
    <location>
        <begin position="712"/>
        <end position="732"/>
    </location>
</feature>
<dbReference type="AlphaFoldDB" id="A0AAV1CGB0"/>
<gene>
    <name evidence="3" type="ORF">OLC1_LOCUS5620</name>
</gene>
<feature type="transmembrane region" description="Helical" evidence="2">
    <location>
        <begin position="646"/>
        <end position="665"/>
    </location>
</feature>
<dbReference type="Proteomes" id="UP001161247">
    <property type="component" value="Chromosome 2"/>
</dbReference>
<name>A0AAV1CGB0_OLDCO</name>
<evidence type="ECO:0000313" key="3">
    <source>
        <dbReference type="EMBL" id="CAI9094460.1"/>
    </source>
</evidence>